<reference evidence="1 2" key="2">
    <citation type="submission" date="2018-11" db="EMBL/GenBank/DDBJ databases">
        <authorList>
            <consortium name="Pathogen Informatics"/>
        </authorList>
    </citation>
    <scope>NUCLEOTIDE SEQUENCE [LARGE SCALE GENOMIC DNA]</scope>
</reference>
<protein>
    <submittedName>
        <fullName evidence="3">RNA-directed RNA polymerase</fullName>
    </submittedName>
</protein>
<evidence type="ECO:0000313" key="1">
    <source>
        <dbReference type="EMBL" id="VDO02310.1"/>
    </source>
</evidence>
<gene>
    <name evidence="1" type="ORF">HNAJ_LOCUS6450</name>
</gene>
<name>A0A0R3THB3_RODNA</name>
<sequence>MGLCIKLLAGSVWGCARSTLNTTYKMLVQSIMPYCCEPLITATEVILNPLEKAHNQALRPTHYSHRGSTTICSLIKEMALILYEKLPHQRKGLDPTKTSENAIWFNTRYKSIIPNVSLPMNPLADTDGVPLPMNPLADTDVEYCIQLLDYFSKSNTPPEQMLSLALETINVNYPADQWLQ</sequence>
<dbReference type="Proteomes" id="UP000278807">
    <property type="component" value="Unassembled WGS sequence"/>
</dbReference>
<dbReference type="AlphaFoldDB" id="A0A0R3THB3"/>
<dbReference type="OrthoDB" id="6149641at2759"/>
<organism evidence="3">
    <name type="scientific">Rodentolepis nana</name>
    <name type="common">Dwarf tapeworm</name>
    <name type="synonym">Hymenolepis nana</name>
    <dbReference type="NCBI Taxonomy" id="102285"/>
    <lineage>
        <taxon>Eukaryota</taxon>
        <taxon>Metazoa</taxon>
        <taxon>Spiralia</taxon>
        <taxon>Lophotrochozoa</taxon>
        <taxon>Platyhelminthes</taxon>
        <taxon>Cestoda</taxon>
        <taxon>Eucestoda</taxon>
        <taxon>Cyclophyllidea</taxon>
        <taxon>Hymenolepididae</taxon>
        <taxon>Rodentolepis</taxon>
    </lineage>
</organism>
<accession>A0A0R3THB3</accession>
<reference evidence="3" key="1">
    <citation type="submission" date="2017-02" db="UniProtKB">
        <authorList>
            <consortium name="WormBaseParasite"/>
        </authorList>
    </citation>
    <scope>IDENTIFICATION</scope>
</reference>
<evidence type="ECO:0000313" key="2">
    <source>
        <dbReference type="Proteomes" id="UP000278807"/>
    </source>
</evidence>
<dbReference type="WBParaSite" id="HNAJ_0000645401-mRNA-1">
    <property type="protein sequence ID" value="HNAJ_0000645401-mRNA-1"/>
    <property type="gene ID" value="HNAJ_0000645401"/>
</dbReference>
<dbReference type="EMBL" id="UZAE01007074">
    <property type="protein sequence ID" value="VDO02310.1"/>
    <property type="molecule type" value="Genomic_DNA"/>
</dbReference>
<proteinExistence type="predicted"/>
<keyword evidence="2" id="KW-1185">Reference proteome</keyword>
<evidence type="ECO:0000313" key="3">
    <source>
        <dbReference type="WBParaSite" id="HNAJ_0000645401-mRNA-1"/>
    </source>
</evidence>